<keyword evidence="1" id="KW-0479">Metal-binding</keyword>
<dbReference type="OrthoDB" id="2869484at2759"/>
<dbReference type="InterPro" id="IPR002893">
    <property type="entry name" value="Znf_MYND"/>
</dbReference>
<keyword evidence="3" id="KW-0862">Zinc</keyword>
<evidence type="ECO:0000256" key="3">
    <source>
        <dbReference type="ARBA" id="ARBA00022833"/>
    </source>
</evidence>
<evidence type="ECO:0000313" key="6">
    <source>
        <dbReference type="EMBL" id="KAH8094468.1"/>
    </source>
</evidence>
<reference evidence="6" key="1">
    <citation type="journal article" date="2021" name="New Phytol.">
        <title>Evolutionary innovations through gain and loss of genes in the ectomycorrhizal Boletales.</title>
        <authorList>
            <person name="Wu G."/>
            <person name="Miyauchi S."/>
            <person name="Morin E."/>
            <person name="Kuo A."/>
            <person name="Drula E."/>
            <person name="Varga T."/>
            <person name="Kohler A."/>
            <person name="Feng B."/>
            <person name="Cao Y."/>
            <person name="Lipzen A."/>
            <person name="Daum C."/>
            <person name="Hundley H."/>
            <person name="Pangilinan J."/>
            <person name="Johnson J."/>
            <person name="Barry K."/>
            <person name="LaButti K."/>
            <person name="Ng V."/>
            <person name="Ahrendt S."/>
            <person name="Min B."/>
            <person name="Choi I.G."/>
            <person name="Park H."/>
            <person name="Plett J.M."/>
            <person name="Magnuson J."/>
            <person name="Spatafora J.W."/>
            <person name="Nagy L.G."/>
            <person name="Henrissat B."/>
            <person name="Grigoriev I.V."/>
            <person name="Yang Z.L."/>
            <person name="Xu J."/>
            <person name="Martin F.M."/>
        </authorList>
    </citation>
    <scope>NUCLEOTIDE SEQUENCE</scope>
    <source>
        <strain evidence="6">KKN 215</strain>
    </source>
</reference>
<organism evidence="6 7">
    <name type="scientific">Cristinia sonorae</name>
    <dbReference type="NCBI Taxonomy" id="1940300"/>
    <lineage>
        <taxon>Eukaryota</taxon>
        <taxon>Fungi</taxon>
        <taxon>Dikarya</taxon>
        <taxon>Basidiomycota</taxon>
        <taxon>Agaricomycotina</taxon>
        <taxon>Agaricomycetes</taxon>
        <taxon>Agaricomycetidae</taxon>
        <taxon>Agaricales</taxon>
        <taxon>Pleurotineae</taxon>
        <taxon>Stephanosporaceae</taxon>
        <taxon>Cristinia</taxon>
    </lineage>
</organism>
<evidence type="ECO:0000256" key="2">
    <source>
        <dbReference type="ARBA" id="ARBA00022771"/>
    </source>
</evidence>
<dbReference type="PROSITE" id="PS50865">
    <property type="entry name" value="ZF_MYND_2"/>
    <property type="match status" value="1"/>
</dbReference>
<dbReference type="Proteomes" id="UP000813824">
    <property type="component" value="Unassembled WGS sequence"/>
</dbReference>
<protein>
    <recommendedName>
        <fullName evidence="5">MYND-type domain-containing protein</fullName>
    </recommendedName>
</protein>
<keyword evidence="7" id="KW-1185">Reference proteome</keyword>
<dbReference type="GO" id="GO:0008270">
    <property type="term" value="F:zinc ion binding"/>
    <property type="evidence" value="ECO:0007669"/>
    <property type="project" value="UniProtKB-KW"/>
</dbReference>
<gene>
    <name evidence="6" type="ORF">BXZ70DRAFT_359393</name>
</gene>
<feature type="domain" description="MYND-type" evidence="5">
    <location>
        <begin position="458"/>
        <end position="496"/>
    </location>
</feature>
<evidence type="ECO:0000313" key="7">
    <source>
        <dbReference type="Proteomes" id="UP000813824"/>
    </source>
</evidence>
<evidence type="ECO:0000256" key="1">
    <source>
        <dbReference type="ARBA" id="ARBA00022723"/>
    </source>
</evidence>
<sequence length="506" mass="56909">MADLYEELKTSFNSDDEGHQCTCCESIKTVYMSAHLPCAIMDMLCQLETLDKDSVLCESTLYLCIESLGQMCAKWAGRDHSHRHIPNAELTWEEHVAYKLDDFCRLMWNSRHLIATDAHGDEGSLVDPTQLVKPPLRPFVTATVAQMLAVRSLHIQKLPASESYVGHVLLHCWAYSTGKDRMDHFALPALHSIFIGHDLQTVLPLIQQAVSLCSDEFKYCLLQKISTSLRAKAYTHPETLFLICQSLFAHDVQIVERLGRKLPEGTGMIASLLICARRLLSLPQTAKSDWRVGICLAALGSLLRFEEPNTDVYWTQQVGSESFTLCSVMHNWIALLAHTIVRHVDGGVEFPHLARFVELQFMIANSLTGSDSELDSTLRSDSARVWHDTLKALRAVEPRDPHHGEEKQDTIDMWLSYGELFGLEEGVDTATGCELSVTSDHTRLWKIPRVCFYGPCPCATHGATHSFRVCKGCWRVLYCGKDCQKSDWAMGHRDVCDGSRTTSPRI</sequence>
<accession>A0A8K0UJ73</accession>
<keyword evidence="2 4" id="KW-0863">Zinc-finger</keyword>
<dbReference type="Gene3D" id="6.10.140.2220">
    <property type="match status" value="1"/>
</dbReference>
<dbReference type="AlphaFoldDB" id="A0A8K0UJ73"/>
<evidence type="ECO:0000256" key="4">
    <source>
        <dbReference type="PROSITE-ProRule" id="PRU00134"/>
    </source>
</evidence>
<dbReference type="EMBL" id="JAEVFJ010000026">
    <property type="protein sequence ID" value="KAH8094468.1"/>
    <property type="molecule type" value="Genomic_DNA"/>
</dbReference>
<name>A0A8K0UJ73_9AGAR</name>
<evidence type="ECO:0000259" key="5">
    <source>
        <dbReference type="PROSITE" id="PS50865"/>
    </source>
</evidence>
<dbReference type="Pfam" id="PF01753">
    <property type="entry name" value="zf-MYND"/>
    <property type="match status" value="1"/>
</dbReference>
<comment type="caution">
    <text evidence="6">The sequence shown here is derived from an EMBL/GenBank/DDBJ whole genome shotgun (WGS) entry which is preliminary data.</text>
</comment>
<proteinExistence type="predicted"/>
<dbReference type="SUPFAM" id="SSF144232">
    <property type="entry name" value="HIT/MYND zinc finger-like"/>
    <property type="match status" value="1"/>
</dbReference>